<dbReference type="RefSeq" id="WP_009074072.1">
    <property type="nucleotide sequence ID" value="NZ_JH597770.1"/>
</dbReference>
<reference evidence="1 2" key="1">
    <citation type="submission" date="2012-01" db="EMBL/GenBank/DDBJ databases">
        <title>Improved High-Quality Draft sequence of Metallosphaera yellowstonensis MK1.</title>
        <authorList>
            <consortium name="US DOE Joint Genome Institute"/>
            <person name="Lucas S."/>
            <person name="Han J."/>
            <person name="Cheng J.-F."/>
            <person name="Goodwin L."/>
            <person name="Pitluck S."/>
            <person name="Peters L."/>
            <person name="Teshima H."/>
            <person name="Detter J.C."/>
            <person name="Han C."/>
            <person name="Tapia R."/>
            <person name="Land M."/>
            <person name="Hauser L."/>
            <person name="Kyrpides N."/>
            <person name="Kozubal M."/>
            <person name="Macur R.E."/>
            <person name="Jay Z."/>
            <person name="Inskeep W."/>
            <person name="Woyke T."/>
        </authorList>
    </citation>
    <scope>NUCLEOTIDE SEQUENCE [LARGE SCALE GENOMIC DNA]</scope>
    <source>
        <strain evidence="1 2">MK1</strain>
    </source>
</reference>
<dbReference type="OrthoDB" id="34619at2157"/>
<protein>
    <submittedName>
        <fullName evidence="1">Uncharacterized protein</fullName>
    </submittedName>
</protein>
<evidence type="ECO:0000313" key="2">
    <source>
        <dbReference type="Proteomes" id="UP000003980"/>
    </source>
</evidence>
<dbReference type="EMBL" id="JH597770">
    <property type="protein sequence ID" value="EHP68047.1"/>
    <property type="molecule type" value="Genomic_DNA"/>
</dbReference>
<evidence type="ECO:0000313" key="1">
    <source>
        <dbReference type="EMBL" id="EHP68047.1"/>
    </source>
</evidence>
<keyword evidence="2" id="KW-1185">Reference proteome</keyword>
<dbReference type="HOGENOM" id="CLU_738923_0_0_2"/>
<name>H2C7C1_9CREN</name>
<dbReference type="AlphaFoldDB" id="H2C7C1"/>
<gene>
    <name evidence="1" type="ORF">MetMK1DRAFT_00024700</name>
</gene>
<dbReference type="STRING" id="671065.MetMK1DRAFT_00024700"/>
<organism evidence="1 2">
    <name type="scientific">Metallosphaera yellowstonensis MK1</name>
    <dbReference type="NCBI Taxonomy" id="671065"/>
    <lineage>
        <taxon>Archaea</taxon>
        <taxon>Thermoproteota</taxon>
        <taxon>Thermoprotei</taxon>
        <taxon>Sulfolobales</taxon>
        <taxon>Sulfolobaceae</taxon>
        <taxon>Metallosphaera</taxon>
    </lineage>
</organism>
<dbReference type="Proteomes" id="UP000003980">
    <property type="component" value="Unassembled WGS sequence"/>
</dbReference>
<proteinExistence type="predicted"/>
<sequence length="374" mass="40177">MKSATVVGIVAVVLILSSVVYFMEISTVHNSSQTNTVKPIVITTPSSTLLPTVAQAGSATGQNGYVVGAWLEVSNLSGLLPTNTTPGMLVQNLSKNFGTTYLEVLSNKNSTAVSLLSTVTSPNATAYFRKLALILVAGYDFNVNKSGELEYVYGNISSTGLALGYDGKYLVADLVKGTSNPAQSALNLLMIQYQDVLNSRPPTPSPTSIFPQEQGMRMVSWAYVNYTALRGVNLTQSLYNNLGKHANDLRHYASAMHQPAINLTLAYVAVYANSTSLLSVQVAEFNSSQQAQSQYQSALNFFQSYVNYTGHSAIVSTGQLDGSTYFVANPNPLNNNTLILYAVSGNYLVTELNFAKAASQSLLLSYLGSLLQYL</sequence>
<dbReference type="eggNOG" id="arCOG12533">
    <property type="taxonomic scope" value="Archaea"/>
</dbReference>
<accession>H2C7C1</accession>